<dbReference type="PANTHER" id="PTHR42971:SF1">
    <property type="entry name" value="TRNA (CYTIDINE(34)-2'-O)-METHYLTRANSFERASE"/>
    <property type="match status" value="1"/>
</dbReference>
<evidence type="ECO:0000256" key="2">
    <source>
        <dbReference type="ARBA" id="ARBA00022603"/>
    </source>
</evidence>
<feature type="domain" description="tRNA/rRNA methyltransferase SpoU type" evidence="8">
    <location>
        <begin position="2"/>
        <end position="143"/>
    </location>
</feature>
<evidence type="ECO:0000256" key="7">
    <source>
        <dbReference type="PIRSR" id="PIRSR029256-1"/>
    </source>
</evidence>
<dbReference type="InterPro" id="IPR016914">
    <property type="entry name" value="TrmL"/>
</dbReference>
<keyword evidence="5 6" id="KW-0819">tRNA processing</keyword>
<dbReference type="PIRSF" id="PIRSF029256">
    <property type="entry name" value="SpoU_TrmH_prd"/>
    <property type="match status" value="1"/>
</dbReference>
<dbReference type="Proteomes" id="UP000262325">
    <property type="component" value="Unassembled WGS sequence"/>
</dbReference>
<keyword evidence="4 6" id="KW-0949">S-adenosyl-L-methionine</keyword>
<gene>
    <name evidence="9" type="ORF">DHM44_04710</name>
</gene>
<evidence type="ECO:0000313" key="9">
    <source>
        <dbReference type="EMBL" id="HCW92965.1"/>
    </source>
</evidence>
<keyword evidence="2 6" id="KW-0489">Methyltransferase</keyword>
<name>A0A3D5QAT3_FLESI</name>
<dbReference type="EC" id="2.1.1.207" evidence="6"/>
<dbReference type="PANTHER" id="PTHR42971">
    <property type="entry name" value="TRNA (CYTIDINE(34)-2'-O)-METHYLTRANSFERASE"/>
    <property type="match status" value="1"/>
</dbReference>
<proteinExistence type="inferred from homology"/>
<dbReference type="GO" id="GO:0003723">
    <property type="term" value="F:RNA binding"/>
    <property type="evidence" value="ECO:0007669"/>
    <property type="project" value="InterPro"/>
</dbReference>
<evidence type="ECO:0000256" key="1">
    <source>
        <dbReference type="ARBA" id="ARBA00022490"/>
    </source>
</evidence>
<dbReference type="EMBL" id="DPPF01000092">
    <property type="protein sequence ID" value="HCW92965.1"/>
    <property type="molecule type" value="Genomic_DNA"/>
</dbReference>
<dbReference type="CDD" id="cd18094">
    <property type="entry name" value="SpoU-like_TrmL"/>
    <property type="match status" value="1"/>
</dbReference>
<feature type="binding site" evidence="6 7">
    <location>
        <position position="102"/>
    </location>
    <ligand>
        <name>S-adenosyl-L-methionine</name>
        <dbReference type="ChEBI" id="CHEBI:59789"/>
    </ligand>
</feature>
<comment type="subcellular location">
    <subcellularLocation>
        <location evidence="6">Cytoplasm</location>
    </subcellularLocation>
</comment>
<sequence length="155" mass="17491">MKIVLINPEIPQNTGNIARLSAGLGVELILAGKRGFSLENRYLKRAGLDYWEYVKLKCIDDIDELETLISKTENTAFISKFGQKLYTDIPISDSGEALLIFGNETGGLPSRFHEKYKHVMYRIPMSGKIRSLNIANSVAIVAYDYFRRNGFHSLS</sequence>
<dbReference type="GO" id="GO:0005737">
    <property type="term" value="C:cytoplasm"/>
    <property type="evidence" value="ECO:0007669"/>
    <property type="project" value="UniProtKB-SubCell"/>
</dbReference>
<comment type="function">
    <text evidence="6">Could methylate the ribose at the nucleotide 34 wobble position in tRNA.</text>
</comment>
<dbReference type="AlphaFoldDB" id="A0A3D5QAT3"/>
<evidence type="ECO:0000256" key="3">
    <source>
        <dbReference type="ARBA" id="ARBA00022679"/>
    </source>
</evidence>
<feature type="binding site" evidence="6 7">
    <location>
        <position position="123"/>
    </location>
    <ligand>
        <name>S-adenosyl-L-methionine</name>
        <dbReference type="ChEBI" id="CHEBI:59789"/>
    </ligand>
</feature>
<dbReference type="InterPro" id="IPR001537">
    <property type="entry name" value="SpoU_MeTrfase"/>
</dbReference>
<comment type="catalytic activity">
    <reaction evidence="6">
        <text>cytidine(34) in tRNA + S-adenosyl-L-methionine = 2'-O-methylcytidine(34) in tRNA + S-adenosyl-L-homocysteine + H(+)</text>
        <dbReference type="Rhea" id="RHEA:43084"/>
        <dbReference type="Rhea" id="RHEA-COMP:10331"/>
        <dbReference type="Rhea" id="RHEA-COMP:10332"/>
        <dbReference type="ChEBI" id="CHEBI:15378"/>
        <dbReference type="ChEBI" id="CHEBI:57856"/>
        <dbReference type="ChEBI" id="CHEBI:59789"/>
        <dbReference type="ChEBI" id="CHEBI:74495"/>
        <dbReference type="ChEBI" id="CHEBI:82748"/>
        <dbReference type="EC" id="2.1.1.207"/>
    </reaction>
</comment>
<dbReference type="GO" id="GO:0141102">
    <property type="term" value="F:tRNA (5-carboxymethylaminomethyluridine(34)-2'-O)-methyltransferase activity"/>
    <property type="evidence" value="ECO:0007669"/>
    <property type="project" value="RHEA"/>
</dbReference>
<evidence type="ECO:0000256" key="5">
    <source>
        <dbReference type="ARBA" id="ARBA00022694"/>
    </source>
</evidence>
<feature type="binding site" evidence="6 7">
    <location>
        <position position="78"/>
    </location>
    <ligand>
        <name>S-adenosyl-L-methionine</name>
        <dbReference type="ChEBI" id="CHEBI:59789"/>
    </ligand>
</feature>
<dbReference type="HAMAP" id="MF_01885">
    <property type="entry name" value="tRNA_methyltr_TrmL"/>
    <property type="match status" value="1"/>
</dbReference>
<evidence type="ECO:0000256" key="6">
    <source>
        <dbReference type="HAMAP-Rule" id="MF_01885"/>
    </source>
</evidence>
<dbReference type="Gene3D" id="3.40.1280.10">
    <property type="match status" value="1"/>
</dbReference>
<comment type="caution">
    <text evidence="9">The sequence shown here is derived from an EMBL/GenBank/DDBJ whole genome shotgun (WGS) entry which is preliminary data.</text>
</comment>
<organism evidence="9 10">
    <name type="scientific">Flexistipes sinusarabici</name>
    <dbReference type="NCBI Taxonomy" id="2352"/>
    <lineage>
        <taxon>Bacteria</taxon>
        <taxon>Pseudomonadati</taxon>
        <taxon>Deferribacterota</taxon>
        <taxon>Deferribacteres</taxon>
        <taxon>Deferribacterales</taxon>
        <taxon>Flexistipitaceae</taxon>
        <taxon>Flexistipes</taxon>
    </lineage>
</organism>
<comment type="catalytic activity">
    <reaction evidence="6">
        <text>5-carboxymethylaminomethyluridine(34) in tRNA(Leu) + S-adenosyl-L-methionine = 5-carboxymethylaminomethyl-2'-O-methyluridine(34) in tRNA(Leu) + S-adenosyl-L-homocysteine + H(+)</text>
        <dbReference type="Rhea" id="RHEA:43088"/>
        <dbReference type="Rhea" id="RHEA-COMP:10333"/>
        <dbReference type="Rhea" id="RHEA-COMP:10334"/>
        <dbReference type="ChEBI" id="CHEBI:15378"/>
        <dbReference type="ChEBI" id="CHEBI:57856"/>
        <dbReference type="ChEBI" id="CHEBI:59789"/>
        <dbReference type="ChEBI" id="CHEBI:74508"/>
        <dbReference type="ChEBI" id="CHEBI:74511"/>
        <dbReference type="EC" id="2.1.1.207"/>
    </reaction>
</comment>
<feature type="binding site" evidence="6 7">
    <location>
        <position position="131"/>
    </location>
    <ligand>
        <name>S-adenosyl-L-methionine</name>
        <dbReference type="ChEBI" id="CHEBI:59789"/>
    </ligand>
</feature>
<comment type="similarity">
    <text evidence="6">Belongs to the class IV-like SAM-binding methyltransferase superfamily. RNA methyltransferase TrmH family. TrmL subfamily.</text>
</comment>
<keyword evidence="1 6" id="KW-0963">Cytoplasm</keyword>
<dbReference type="SUPFAM" id="SSF75217">
    <property type="entry name" value="alpha/beta knot"/>
    <property type="match status" value="1"/>
</dbReference>
<dbReference type="Pfam" id="PF00588">
    <property type="entry name" value="SpoU_methylase"/>
    <property type="match status" value="1"/>
</dbReference>
<dbReference type="InterPro" id="IPR029026">
    <property type="entry name" value="tRNA_m1G_MTases_N"/>
</dbReference>
<keyword evidence="3 6" id="KW-0808">Transferase</keyword>
<dbReference type="GO" id="GO:0141098">
    <property type="term" value="F:tRNA (cytidine(34)-2'-O)-methyltransferase activity"/>
    <property type="evidence" value="ECO:0007669"/>
    <property type="project" value="RHEA"/>
</dbReference>
<protein>
    <recommendedName>
        <fullName evidence="6">Putative tRNA (cytidine(34)-2'-O)-methyltransferase</fullName>
        <ecNumber evidence="6">2.1.1.207</ecNumber>
    </recommendedName>
    <alternativeName>
        <fullName evidence="6">tRNA (cytidine/uridine-2'-O-)-methyltransferase</fullName>
    </alternativeName>
</protein>
<dbReference type="GO" id="GO:0002130">
    <property type="term" value="P:wobble position ribose methylation"/>
    <property type="evidence" value="ECO:0007669"/>
    <property type="project" value="TreeGrafter"/>
</dbReference>
<reference evidence="9 10" key="1">
    <citation type="journal article" date="2018" name="Nat. Biotechnol.">
        <title>A standardized bacterial taxonomy based on genome phylogeny substantially revises the tree of life.</title>
        <authorList>
            <person name="Parks D.H."/>
            <person name="Chuvochina M."/>
            <person name="Waite D.W."/>
            <person name="Rinke C."/>
            <person name="Skarshewski A."/>
            <person name="Chaumeil P.A."/>
            <person name="Hugenholtz P."/>
        </authorList>
    </citation>
    <scope>NUCLEOTIDE SEQUENCE [LARGE SCALE GENOMIC DNA]</scope>
    <source>
        <strain evidence="9">UBA8672</strain>
    </source>
</reference>
<dbReference type="InterPro" id="IPR029028">
    <property type="entry name" value="Alpha/beta_knot_MTases"/>
</dbReference>
<accession>A0A3D5QAT3</accession>
<evidence type="ECO:0000313" key="10">
    <source>
        <dbReference type="Proteomes" id="UP000262325"/>
    </source>
</evidence>
<evidence type="ECO:0000256" key="4">
    <source>
        <dbReference type="ARBA" id="ARBA00022691"/>
    </source>
</evidence>
<evidence type="ECO:0000259" key="8">
    <source>
        <dbReference type="Pfam" id="PF00588"/>
    </source>
</evidence>